<feature type="compositionally biased region" description="Basic and acidic residues" evidence="1">
    <location>
        <begin position="180"/>
        <end position="207"/>
    </location>
</feature>
<keyword evidence="2" id="KW-0812">Transmembrane</keyword>
<sequence>MYGDRPGSPRRDDRQNFDPRTPPTSPSPWPPAPAEQVRAPEEPPSPEIPLQATGAFAVPPSAPHEDDVKVAGTARPQGGAPAGDTLGFQAAGFETTPPEPLRTGVPGTEPSDEIDSRPHRRGSGNGAGKRTGMRIAAVAAGAVVAIGGGAVAAFALTGDSGSGSDEATVKPTRQLADAAPKVDPKVLEQQRRQLALDRASRATRADDGEGPSLLPKGKPLPTKKPDEDGGGGGGGPMGDPVPKGEAQEIAKKLLPSFGFSGDGQFGCLVKLWDRESGWNTHAANPSGAYGIPQAKPGSKMSTAGPDWQNNATTQIKWGLGYIKNRYKTPCGGWSHFQSAGWY</sequence>
<comment type="caution">
    <text evidence="3">The sequence shown here is derived from an EMBL/GenBank/DDBJ whole genome shotgun (WGS) entry which is preliminary data.</text>
</comment>
<evidence type="ECO:0000313" key="3">
    <source>
        <dbReference type="EMBL" id="GAA4224747.1"/>
    </source>
</evidence>
<feature type="transmembrane region" description="Helical" evidence="2">
    <location>
        <begin position="135"/>
        <end position="156"/>
    </location>
</feature>
<accession>A0ABP8BSP0</accession>
<keyword evidence="2" id="KW-0472">Membrane</keyword>
<reference evidence="4" key="1">
    <citation type="journal article" date="2019" name="Int. J. Syst. Evol. Microbiol.">
        <title>The Global Catalogue of Microorganisms (GCM) 10K type strain sequencing project: providing services to taxonomists for standard genome sequencing and annotation.</title>
        <authorList>
            <consortium name="The Broad Institute Genomics Platform"/>
            <consortium name="The Broad Institute Genome Sequencing Center for Infectious Disease"/>
            <person name="Wu L."/>
            <person name="Ma J."/>
        </authorList>
    </citation>
    <scope>NUCLEOTIDE SEQUENCE [LARGE SCALE GENOMIC DNA]</scope>
    <source>
        <strain evidence="4">JCM 17440</strain>
    </source>
</reference>
<dbReference type="Proteomes" id="UP001501710">
    <property type="component" value="Unassembled WGS sequence"/>
</dbReference>
<dbReference type="InterPro" id="IPR023346">
    <property type="entry name" value="Lysozyme-like_dom_sf"/>
</dbReference>
<feature type="compositionally biased region" description="Pro residues" evidence="1">
    <location>
        <begin position="20"/>
        <end position="33"/>
    </location>
</feature>
<name>A0ABP8BSP0_9ACTN</name>
<keyword evidence="2" id="KW-1133">Transmembrane helix</keyword>
<feature type="compositionally biased region" description="Basic and acidic residues" evidence="1">
    <location>
        <begin position="7"/>
        <end position="17"/>
    </location>
</feature>
<evidence type="ECO:0000256" key="2">
    <source>
        <dbReference type="SAM" id="Phobius"/>
    </source>
</evidence>
<organism evidence="3 4">
    <name type="scientific">Actinomadura meridiana</name>
    <dbReference type="NCBI Taxonomy" id="559626"/>
    <lineage>
        <taxon>Bacteria</taxon>
        <taxon>Bacillati</taxon>
        <taxon>Actinomycetota</taxon>
        <taxon>Actinomycetes</taxon>
        <taxon>Streptosporangiales</taxon>
        <taxon>Thermomonosporaceae</taxon>
        <taxon>Actinomadura</taxon>
    </lineage>
</organism>
<feature type="region of interest" description="Disordered" evidence="1">
    <location>
        <begin position="1"/>
        <end position="130"/>
    </location>
</feature>
<evidence type="ECO:0008006" key="5">
    <source>
        <dbReference type="Google" id="ProtNLM"/>
    </source>
</evidence>
<gene>
    <name evidence="3" type="ORF">GCM10022254_04900</name>
</gene>
<feature type="compositionally biased region" description="Low complexity" evidence="1">
    <location>
        <begin position="210"/>
        <end position="220"/>
    </location>
</feature>
<evidence type="ECO:0000313" key="4">
    <source>
        <dbReference type="Proteomes" id="UP001501710"/>
    </source>
</evidence>
<keyword evidence="4" id="KW-1185">Reference proteome</keyword>
<protein>
    <recommendedName>
        <fullName evidence="5">Lytic transglycosylase domain-containing protein</fullName>
    </recommendedName>
</protein>
<proteinExistence type="predicted"/>
<evidence type="ECO:0000256" key="1">
    <source>
        <dbReference type="SAM" id="MobiDB-lite"/>
    </source>
</evidence>
<dbReference type="SUPFAM" id="SSF53955">
    <property type="entry name" value="Lysozyme-like"/>
    <property type="match status" value="1"/>
</dbReference>
<dbReference type="EMBL" id="BAABAS010000003">
    <property type="protein sequence ID" value="GAA4224747.1"/>
    <property type="molecule type" value="Genomic_DNA"/>
</dbReference>
<feature type="region of interest" description="Disordered" evidence="1">
    <location>
        <begin position="175"/>
        <end position="243"/>
    </location>
</feature>